<dbReference type="Proteomes" id="UP001430193">
    <property type="component" value="Unassembled WGS sequence"/>
</dbReference>
<keyword evidence="3" id="KW-1185">Reference proteome</keyword>
<protein>
    <submittedName>
        <fullName evidence="2">Uncharacterized protein</fullName>
    </submittedName>
</protein>
<evidence type="ECO:0000313" key="3">
    <source>
        <dbReference type="Proteomes" id="UP001430193"/>
    </source>
</evidence>
<evidence type="ECO:0000256" key="1">
    <source>
        <dbReference type="SAM" id="MobiDB-lite"/>
    </source>
</evidence>
<accession>A0ABS2KF22</accession>
<feature type="compositionally biased region" description="Basic residues" evidence="1">
    <location>
        <begin position="17"/>
        <end position="26"/>
    </location>
</feature>
<gene>
    <name evidence="2" type="ORF">ISS99_08410</name>
</gene>
<sequence>MNSVRHWRHPGGSAIQHRTRKAMHPHDRHKSLFAYGGIAEVIDAEERFSMAALGRSNLNLSKQESALDLREALINLSCLSKTDMHLLCTDRDKQVLTDAGDYLAAHPDPDLSTLNPNWNEGIKFCDSQHPDPRVTVNYVTTGAE</sequence>
<dbReference type="RefSeq" id="WP_204631162.1">
    <property type="nucleotide sequence ID" value="NZ_BSOC01000003.1"/>
</dbReference>
<reference evidence="2" key="1">
    <citation type="submission" date="2020-10" db="EMBL/GenBank/DDBJ databases">
        <title>Phylogeny of dyella-like bacteria.</title>
        <authorList>
            <person name="Fu J."/>
        </authorList>
    </citation>
    <scope>NUCLEOTIDE SEQUENCE</scope>
    <source>
        <strain evidence="2">DHON07</strain>
    </source>
</reference>
<proteinExistence type="predicted"/>
<evidence type="ECO:0000313" key="2">
    <source>
        <dbReference type="EMBL" id="MBM7129544.1"/>
    </source>
</evidence>
<comment type="caution">
    <text evidence="2">The sequence shown here is derived from an EMBL/GenBank/DDBJ whole genome shotgun (WGS) entry which is preliminary data.</text>
</comment>
<name>A0ABS2KF22_9GAMM</name>
<organism evidence="2 3">
    <name type="scientific">Dyella mobilis</name>
    <dbReference type="NCBI Taxonomy" id="1849582"/>
    <lineage>
        <taxon>Bacteria</taxon>
        <taxon>Pseudomonadati</taxon>
        <taxon>Pseudomonadota</taxon>
        <taxon>Gammaproteobacteria</taxon>
        <taxon>Lysobacterales</taxon>
        <taxon>Rhodanobacteraceae</taxon>
        <taxon>Dyella</taxon>
    </lineage>
</organism>
<feature type="region of interest" description="Disordered" evidence="1">
    <location>
        <begin position="1"/>
        <end position="26"/>
    </location>
</feature>
<dbReference type="EMBL" id="JADIKF010000038">
    <property type="protein sequence ID" value="MBM7129544.1"/>
    <property type="molecule type" value="Genomic_DNA"/>
</dbReference>